<feature type="chain" id="PRO_5030803249" description="Lipoprotein" evidence="1">
    <location>
        <begin position="22"/>
        <end position="43"/>
    </location>
</feature>
<name>A0A7W9A5K6_9CAUL</name>
<evidence type="ECO:0000313" key="3">
    <source>
        <dbReference type="Proteomes" id="UP000548978"/>
    </source>
</evidence>
<proteinExistence type="predicted"/>
<organism evidence="2 3">
    <name type="scientific">Brevundimonas halotolerans</name>
    <dbReference type="NCBI Taxonomy" id="69670"/>
    <lineage>
        <taxon>Bacteria</taxon>
        <taxon>Pseudomonadati</taxon>
        <taxon>Pseudomonadota</taxon>
        <taxon>Alphaproteobacteria</taxon>
        <taxon>Caulobacterales</taxon>
        <taxon>Caulobacteraceae</taxon>
        <taxon>Brevundimonas</taxon>
    </lineage>
</organism>
<dbReference type="PROSITE" id="PS51257">
    <property type="entry name" value="PROKAR_LIPOPROTEIN"/>
    <property type="match status" value="1"/>
</dbReference>
<evidence type="ECO:0000313" key="2">
    <source>
        <dbReference type="EMBL" id="MBB5661816.1"/>
    </source>
</evidence>
<accession>A0A7W9A5K6</accession>
<dbReference type="AlphaFoldDB" id="A0A7W9A5K6"/>
<comment type="caution">
    <text evidence="2">The sequence shown here is derived from an EMBL/GenBank/DDBJ whole genome shotgun (WGS) entry which is preliminary data.</text>
</comment>
<keyword evidence="1" id="KW-0732">Signal</keyword>
<evidence type="ECO:0008006" key="4">
    <source>
        <dbReference type="Google" id="ProtNLM"/>
    </source>
</evidence>
<protein>
    <recommendedName>
        <fullName evidence="4">Lipoprotein</fullName>
    </recommendedName>
</protein>
<sequence>MRRSLHIGLFIGTLLGMSACAAYGPHDGSVAGPYGSVEAGRDR</sequence>
<dbReference type="Proteomes" id="UP000548978">
    <property type="component" value="Unassembled WGS sequence"/>
</dbReference>
<keyword evidence="3" id="KW-1185">Reference proteome</keyword>
<dbReference type="RefSeq" id="WP_260155582.1">
    <property type="nucleotide sequence ID" value="NZ_JACIJB010000017.1"/>
</dbReference>
<reference evidence="2 3" key="1">
    <citation type="submission" date="2020-08" db="EMBL/GenBank/DDBJ databases">
        <title>Genomic Encyclopedia of Type Strains, Phase IV (KMG-IV): sequencing the most valuable type-strain genomes for metagenomic binning, comparative biology and taxonomic classification.</title>
        <authorList>
            <person name="Goeker M."/>
        </authorList>
    </citation>
    <scope>NUCLEOTIDE SEQUENCE [LARGE SCALE GENOMIC DNA]</scope>
    <source>
        <strain evidence="2 3">DSM 24448</strain>
    </source>
</reference>
<feature type="signal peptide" evidence="1">
    <location>
        <begin position="1"/>
        <end position="21"/>
    </location>
</feature>
<gene>
    <name evidence="2" type="ORF">FHS65_002586</name>
</gene>
<dbReference type="EMBL" id="JACIJB010000017">
    <property type="protein sequence ID" value="MBB5661816.1"/>
    <property type="molecule type" value="Genomic_DNA"/>
</dbReference>
<evidence type="ECO:0000256" key="1">
    <source>
        <dbReference type="SAM" id="SignalP"/>
    </source>
</evidence>